<protein>
    <submittedName>
        <fullName evidence="1">Uncharacterized protein</fullName>
    </submittedName>
</protein>
<dbReference type="EMBL" id="JUIV01000013">
    <property type="protein sequence ID" value="RYJ37767.1"/>
    <property type="molecule type" value="Genomic_DNA"/>
</dbReference>
<accession>A0A444VVR4</accession>
<reference evidence="1 2" key="1">
    <citation type="submission" date="2014-12" db="EMBL/GenBank/DDBJ databases">
        <title>Genome sequence of Flavobacterium anhuiense RCM74.</title>
        <authorList>
            <person name="Kim J.F."/>
            <person name="Song J.Y."/>
            <person name="Kwak M.-J."/>
            <person name="Lee S.-W."/>
        </authorList>
    </citation>
    <scope>NUCLEOTIDE SEQUENCE [LARGE SCALE GENOMIC DNA]</scope>
    <source>
        <strain evidence="1 2">RCM74</strain>
    </source>
</reference>
<dbReference type="AlphaFoldDB" id="A0A444VVR4"/>
<evidence type="ECO:0000313" key="1">
    <source>
        <dbReference type="EMBL" id="RYJ37767.1"/>
    </source>
</evidence>
<sequence>MSSSPSNSTIFFINSYSVSLLGKVTSGCQRREARTYYLDSFSHLFNKYKKNLNKNKLKHVNSFFH</sequence>
<gene>
    <name evidence="1" type="ORF">NU08_3289</name>
</gene>
<comment type="caution">
    <text evidence="1">The sequence shown here is derived from an EMBL/GenBank/DDBJ whole genome shotgun (WGS) entry which is preliminary data.</text>
</comment>
<name>A0A444VVR4_9FLAO</name>
<proteinExistence type="predicted"/>
<dbReference type="Proteomes" id="UP000290433">
    <property type="component" value="Unassembled WGS sequence"/>
</dbReference>
<organism evidence="1 2">
    <name type="scientific">Flavobacterium anhuiense</name>
    <dbReference type="NCBI Taxonomy" id="459526"/>
    <lineage>
        <taxon>Bacteria</taxon>
        <taxon>Pseudomonadati</taxon>
        <taxon>Bacteroidota</taxon>
        <taxon>Flavobacteriia</taxon>
        <taxon>Flavobacteriales</taxon>
        <taxon>Flavobacteriaceae</taxon>
        <taxon>Flavobacterium</taxon>
    </lineage>
</organism>
<evidence type="ECO:0000313" key="2">
    <source>
        <dbReference type="Proteomes" id="UP000290433"/>
    </source>
</evidence>